<dbReference type="InterPro" id="IPR018168">
    <property type="entry name" value="Ubi_Hdrlase_CS"/>
</dbReference>
<dbReference type="GO" id="GO:0071949">
    <property type="term" value="F:FAD binding"/>
    <property type="evidence" value="ECO:0007669"/>
    <property type="project" value="InterPro"/>
</dbReference>
<sequence>MSSDHPDHHDATEVQICRDFDVVIVGGGMSGLALARTLADSDLQIAVVEASSEGPHWSIDQVDPRVSALSEASRALLSRLGAWPEMVARRVTPYTHMSVWDGEGTGALSFHAQEAGVTLLGHIVENSVTVQALQQTLTGYDNVVLLRGHKATGLTLGESSHQLCFDDMVLNTALVVACDGAQSRIRTWAGFNTREWDYGHHALVTTVQVEQPHQGTAWQRFLPDGPLAFLPITKGEDEHWCSIVWSTSPAKAEALQAMPDADFCAELTRAFESRLGQVMSTDTRYTVPLRQRHAVDYVKPGVALVADAAHTIHPLAGQGVNLGFLDVAMLGDCILEAHARGDAVGDLAWLQRYQARRQPDNLAMMAAMEGLKRLFCAEALPLRWLRNRGLDRVSKMPWLRRQLVTQALGWRQGTSERLKPGHTVGF</sequence>
<dbReference type="NCBIfam" id="TIGR01988">
    <property type="entry name" value="Ubi-OHases"/>
    <property type="match status" value="1"/>
</dbReference>
<dbReference type="GO" id="GO:0019168">
    <property type="term" value="F:2-polyprenylphenol 6-hydroxylase activity"/>
    <property type="evidence" value="ECO:0007669"/>
    <property type="project" value="TreeGrafter"/>
</dbReference>
<evidence type="ECO:0000259" key="9">
    <source>
        <dbReference type="Pfam" id="PF01494"/>
    </source>
</evidence>
<keyword evidence="11" id="KW-1185">Reference proteome</keyword>
<dbReference type="InterPro" id="IPR002938">
    <property type="entry name" value="FAD-bd"/>
</dbReference>
<evidence type="ECO:0000256" key="5">
    <source>
        <dbReference type="ARBA" id="ARBA00022827"/>
    </source>
</evidence>
<dbReference type="FunFam" id="3.50.50.60:FF:000021">
    <property type="entry name" value="Ubiquinone biosynthesis monooxygenase COQ6"/>
    <property type="match status" value="1"/>
</dbReference>
<comment type="caution">
    <text evidence="10">The sequence shown here is derived from an EMBL/GenBank/DDBJ whole genome shotgun (WGS) entry which is preliminary data.</text>
</comment>
<dbReference type="OrthoDB" id="9769565at2"/>
<dbReference type="Gene3D" id="3.50.50.60">
    <property type="entry name" value="FAD/NAD(P)-binding domain"/>
    <property type="match status" value="2"/>
</dbReference>
<comment type="subunit">
    <text evidence="8">Component of the Ubi complex metabolon, which regroups five ubiquinone biosynthesis proteins (UbiE, UbiF, UbiG, UbiH and UbiI) and two accessory factors (UbiK and the lipid-binding protein UbiJ).</text>
</comment>
<keyword evidence="6" id="KW-0560">Oxidoreductase</keyword>
<dbReference type="PRINTS" id="PR00420">
    <property type="entry name" value="RNGMNOXGNASE"/>
</dbReference>
<reference evidence="10 11" key="1">
    <citation type="submission" date="2016-08" db="EMBL/GenBank/DDBJ databases">
        <authorList>
            <person name="Seilhamer J.J."/>
        </authorList>
    </citation>
    <scope>NUCLEOTIDE SEQUENCE [LARGE SCALE GENOMIC DNA]</scope>
    <source>
        <strain evidence="10 11">PH27A</strain>
    </source>
</reference>
<organism evidence="10 11">
    <name type="scientific">Terasakiispira papahanaumokuakeensis</name>
    <dbReference type="NCBI Taxonomy" id="197479"/>
    <lineage>
        <taxon>Bacteria</taxon>
        <taxon>Pseudomonadati</taxon>
        <taxon>Pseudomonadota</taxon>
        <taxon>Gammaproteobacteria</taxon>
        <taxon>Oceanospirillales</taxon>
        <taxon>Terasakiispira</taxon>
    </lineage>
</organism>
<evidence type="ECO:0000256" key="7">
    <source>
        <dbReference type="ARBA" id="ARBA00023033"/>
    </source>
</evidence>
<evidence type="ECO:0000313" key="11">
    <source>
        <dbReference type="Proteomes" id="UP000094291"/>
    </source>
</evidence>
<dbReference type="UniPathway" id="UPA00232"/>
<dbReference type="InterPro" id="IPR010971">
    <property type="entry name" value="UbiH/COQ6"/>
</dbReference>
<feature type="domain" description="FAD-binding" evidence="9">
    <location>
        <begin position="20"/>
        <end position="360"/>
    </location>
</feature>
<keyword evidence="7" id="KW-0503">Monooxygenase</keyword>
<dbReference type="InterPro" id="IPR036188">
    <property type="entry name" value="FAD/NAD-bd_sf"/>
</dbReference>
<comment type="pathway">
    <text evidence="2">Cofactor biosynthesis; ubiquinone biosynthesis.</text>
</comment>
<dbReference type="PANTHER" id="PTHR43876">
    <property type="entry name" value="UBIQUINONE BIOSYNTHESIS MONOOXYGENASE COQ6, MITOCHONDRIAL"/>
    <property type="match status" value="1"/>
</dbReference>
<evidence type="ECO:0000313" key="10">
    <source>
        <dbReference type="EMBL" id="ODC05522.1"/>
    </source>
</evidence>
<keyword evidence="4" id="KW-0285">Flavoprotein</keyword>
<gene>
    <name evidence="10" type="ORF">BFW38_15620</name>
</gene>
<dbReference type="SUPFAM" id="SSF51905">
    <property type="entry name" value="FAD/NAD(P)-binding domain"/>
    <property type="match status" value="1"/>
</dbReference>
<dbReference type="GO" id="GO:0110142">
    <property type="term" value="C:ubiquinone biosynthesis complex"/>
    <property type="evidence" value="ECO:0007669"/>
    <property type="project" value="UniProtKB-ARBA"/>
</dbReference>
<dbReference type="Pfam" id="PF01494">
    <property type="entry name" value="FAD_binding_3"/>
    <property type="match status" value="1"/>
</dbReference>
<dbReference type="EMBL" id="MDTQ01000001">
    <property type="protein sequence ID" value="ODC05522.1"/>
    <property type="molecule type" value="Genomic_DNA"/>
</dbReference>
<name>A0A1E2VFA2_9GAMM</name>
<dbReference type="PROSITE" id="PS01304">
    <property type="entry name" value="UBIH"/>
    <property type="match status" value="1"/>
</dbReference>
<proteinExistence type="inferred from homology"/>
<dbReference type="InterPro" id="IPR051205">
    <property type="entry name" value="UbiH/COQ6_monooxygenase"/>
</dbReference>
<dbReference type="PANTHER" id="PTHR43876:SF7">
    <property type="entry name" value="UBIQUINONE BIOSYNTHESIS MONOOXYGENASE COQ6, MITOCHONDRIAL"/>
    <property type="match status" value="1"/>
</dbReference>
<accession>A0A1E2VFA2</accession>
<comment type="similarity">
    <text evidence="3">Belongs to the UbiH/COQ6 family.</text>
</comment>
<evidence type="ECO:0000256" key="6">
    <source>
        <dbReference type="ARBA" id="ARBA00023002"/>
    </source>
</evidence>
<dbReference type="GO" id="GO:0006744">
    <property type="term" value="P:ubiquinone biosynthetic process"/>
    <property type="evidence" value="ECO:0007669"/>
    <property type="project" value="UniProtKB-UniPathway"/>
</dbReference>
<dbReference type="Proteomes" id="UP000094291">
    <property type="component" value="Unassembled WGS sequence"/>
</dbReference>
<dbReference type="STRING" id="197479.BFW38_15620"/>
<evidence type="ECO:0000256" key="1">
    <source>
        <dbReference type="ARBA" id="ARBA00001974"/>
    </source>
</evidence>
<evidence type="ECO:0000256" key="8">
    <source>
        <dbReference type="ARBA" id="ARBA00065734"/>
    </source>
</evidence>
<keyword evidence="5" id="KW-0274">FAD</keyword>
<evidence type="ECO:0000256" key="2">
    <source>
        <dbReference type="ARBA" id="ARBA00004749"/>
    </source>
</evidence>
<protein>
    <recommendedName>
        <fullName evidence="9">FAD-binding domain-containing protein</fullName>
    </recommendedName>
</protein>
<dbReference type="AlphaFoldDB" id="A0A1E2VFA2"/>
<evidence type="ECO:0000256" key="3">
    <source>
        <dbReference type="ARBA" id="ARBA00005349"/>
    </source>
</evidence>
<comment type="cofactor">
    <cofactor evidence="1">
        <name>FAD</name>
        <dbReference type="ChEBI" id="CHEBI:57692"/>
    </cofactor>
</comment>
<evidence type="ECO:0000256" key="4">
    <source>
        <dbReference type="ARBA" id="ARBA00022630"/>
    </source>
</evidence>